<dbReference type="PANTHER" id="PTHR28158">
    <property type="entry name" value="37S RIBOSOMAL PROTEIN S35, MITOCHONDRIAL"/>
    <property type="match status" value="1"/>
</dbReference>
<sequence>MQATRLCITAKPLLKGHSVYSTAAGFNFLHNQRFFSFSAQRFNEEETPKTPEADVAEPAEEVEPIKLSRRRRRFHEWMKETGHKFSRPSKGTTNYLAATPFPNNPLFQPRPPLSDATKQEIYEAFVSDSENWTVRKLATKFGISLKRVEAILKLKSTEKEMEMNGVALQKKFAKGMEQLMGVDKTIELLKEPLADVFPNVGKPKFKTLKEDATFGPKDAAKVLNIMPYKDLEKRAIEREQAEFTLPKPNTAEQTAKHTKKFVIVDTSS</sequence>
<gene>
    <name evidence="1" type="ORF">G6F51_000912</name>
</gene>
<evidence type="ECO:0000313" key="1">
    <source>
        <dbReference type="EMBL" id="KAG1552936.1"/>
    </source>
</evidence>
<comment type="caution">
    <text evidence="1">The sequence shown here is derived from an EMBL/GenBank/DDBJ whole genome shotgun (WGS) entry which is preliminary data.</text>
</comment>
<organism evidence="1 2">
    <name type="scientific">Rhizopus oryzae</name>
    <name type="common">Mucormycosis agent</name>
    <name type="synonym">Rhizopus arrhizus var. delemar</name>
    <dbReference type="NCBI Taxonomy" id="64495"/>
    <lineage>
        <taxon>Eukaryota</taxon>
        <taxon>Fungi</taxon>
        <taxon>Fungi incertae sedis</taxon>
        <taxon>Mucoromycota</taxon>
        <taxon>Mucoromycotina</taxon>
        <taxon>Mucoromycetes</taxon>
        <taxon>Mucorales</taxon>
        <taxon>Mucorineae</taxon>
        <taxon>Rhizopodaceae</taxon>
        <taxon>Rhizopus</taxon>
    </lineage>
</organism>
<dbReference type="PANTHER" id="PTHR28158:SF1">
    <property type="entry name" value="SMALL RIBOSOMAL SUBUNIT PROTEIN MS45"/>
    <property type="match status" value="1"/>
</dbReference>
<dbReference type="GO" id="GO:0005763">
    <property type="term" value="C:mitochondrial small ribosomal subunit"/>
    <property type="evidence" value="ECO:0007669"/>
    <property type="project" value="TreeGrafter"/>
</dbReference>
<protein>
    <submittedName>
        <fullName evidence="1">Uncharacterized protein</fullName>
    </submittedName>
</protein>
<dbReference type="GO" id="GO:0003735">
    <property type="term" value="F:structural constituent of ribosome"/>
    <property type="evidence" value="ECO:0007669"/>
    <property type="project" value="TreeGrafter"/>
</dbReference>
<dbReference type="GO" id="GO:0032543">
    <property type="term" value="P:mitochondrial translation"/>
    <property type="evidence" value="ECO:0007669"/>
    <property type="project" value="TreeGrafter"/>
</dbReference>
<accession>A0A9P6YN54</accession>
<dbReference type="OrthoDB" id="10052321at2759"/>
<dbReference type="AlphaFoldDB" id="A0A9P6YN54"/>
<reference evidence="1" key="1">
    <citation type="journal article" date="2020" name="Microb. Genom.">
        <title>Genetic diversity of clinical and environmental Mucorales isolates obtained from an investigation of mucormycosis cases among solid organ transplant recipients.</title>
        <authorList>
            <person name="Nguyen M.H."/>
            <person name="Kaul D."/>
            <person name="Muto C."/>
            <person name="Cheng S.J."/>
            <person name="Richter R.A."/>
            <person name="Bruno V.M."/>
            <person name="Liu G."/>
            <person name="Beyhan S."/>
            <person name="Sundermann A.J."/>
            <person name="Mounaud S."/>
            <person name="Pasculle A.W."/>
            <person name="Nierman W.C."/>
            <person name="Driscoll E."/>
            <person name="Cumbie R."/>
            <person name="Clancy C.J."/>
            <person name="Dupont C.L."/>
        </authorList>
    </citation>
    <scope>NUCLEOTIDE SEQUENCE</scope>
    <source>
        <strain evidence="1">GL16</strain>
    </source>
</reference>
<name>A0A9P6YN54_RHIOR</name>
<proteinExistence type="predicted"/>
<dbReference type="InterPro" id="IPR021036">
    <property type="entry name" value="Ribosomal_mS45"/>
</dbReference>
<dbReference type="EMBL" id="JAANIT010000060">
    <property type="protein sequence ID" value="KAG1552936.1"/>
    <property type="molecule type" value="Genomic_DNA"/>
</dbReference>
<dbReference type="Pfam" id="PF12298">
    <property type="entry name" value="Bot1p"/>
    <property type="match status" value="1"/>
</dbReference>
<evidence type="ECO:0000313" key="2">
    <source>
        <dbReference type="Proteomes" id="UP000717996"/>
    </source>
</evidence>
<dbReference type="Proteomes" id="UP000717996">
    <property type="component" value="Unassembled WGS sequence"/>
</dbReference>